<dbReference type="Gene3D" id="3.40.50.300">
    <property type="entry name" value="P-loop containing nucleotide triphosphate hydrolases"/>
    <property type="match status" value="1"/>
</dbReference>
<dbReference type="SUPFAM" id="SSF53795">
    <property type="entry name" value="PEP carboxykinase-like"/>
    <property type="match status" value="1"/>
</dbReference>
<sequence>MRPDGLRLRALGAEIDVVFGDGFTPELAAALRRAWSRCLDAEAAPVPDVTLPPGSGETPLAPNSAWRPMIGDAAPGALRASVRTAHAITSIEAESPERFASELTSTVTLRAIEARAGELLMLHAAALADPATGRAVAFVGRSGMGKTTVTRVLGAGWGYVTDETVALDRSGFLVPYAKPLSLIADDPGHPKRQIGPDDAGLRRSPHEATLGAVVLLDRCPDDDASADAAAGRPQVVELSHAEAVVELAPHTSSLARIDRPLAWLCSTLDAAGGAVRVRYRDARDLEALLPSLLDREPLHRAWASALQGPSEPDSGADCPAGADRGGGDKDAAANGGLVRRAQVVDAVTVTRGDGTEELLAMVGHCVLRLSGIAPTVWRALDTPLSLAGIAERIAPEVGLPEGYEASLAAAIDELESNGLVQKGMA</sequence>
<keyword evidence="3" id="KW-1185">Reference proteome</keyword>
<name>A0ABU5T269_9MICC</name>
<comment type="caution">
    <text evidence="2">The sequence shown here is derived from an EMBL/GenBank/DDBJ whole genome shotgun (WGS) entry which is preliminary data.</text>
</comment>
<organism evidence="2 3">
    <name type="scientific">Sinomonas terricola</name>
    <dbReference type="NCBI Taxonomy" id="3110330"/>
    <lineage>
        <taxon>Bacteria</taxon>
        <taxon>Bacillati</taxon>
        <taxon>Actinomycetota</taxon>
        <taxon>Actinomycetes</taxon>
        <taxon>Micrococcales</taxon>
        <taxon>Micrococcaceae</taxon>
        <taxon>Sinomonas</taxon>
    </lineage>
</organism>
<dbReference type="EMBL" id="JAYGGQ010000001">
    <property type="protein sequence ID" value="MEA5453665.1"/>
    <property type="molecule type" value="Genomic_DNA"/>
</dbReference>
<proteinExistence type="predicted"/>
<protein>
    <submittedName>
        <fullName evidence="2">PqqD family protein</fullName>
    </submittedName>
</protein>
<gene>
    <name evidence="2" type="ORF">SPF06_02925</name>
</gene>
<dbReference type="InterPro" id="IPR027417">
    <property type="entry name" value="P-loop_NTPase"/>
</dbReference>
<evidence type="ECO:0000313" key="2">
    <source>
        <dbReference type="EMBL" id="MEA5453665.1"/>
    </source>
</evidence>
<dbReference type="Proteomes" id="UP001304769">
    <property type="component" value="Unassembled WGS sequence"/>
</dbReference>
<evidence type="ECO:0000313" key="3">
    <source>
        <dbReference type="Proteomes" id="UP001304769"/>
    </source>
</evidence>
<accession>A0ABU5T269</accession>
<dbReference type="RefSeq" id="WP_323277416.1">
    <property type="nucleotide sequence ID" value="NZ_JAYGGQ010000001.1"/>
</dbReference>
<feature type="region of interest" description="Disordered" evidence="1">
    <location>
        <begin position="305"/>
        <end position="333"/>
    </location>
</feature>
<evidence type="ECO:0000256" key="1">
    <source>
        <dbReference type="SAM" id="MobiDB-lite"/>
    </source>
</evidence>
<reference evidence="2 3" key="1">
    <citation type="submission" date="2023-12" db="EMBL/GenBank/DDBJ databases">
        <title>Sinomonas terricola sp. nov, isolated from litchi orchard soil in Guangdong, PR China.</title>
        <authorList>
            <person name="Jiaxin W."/>
            <person name="Yang Z."/>
            <person name="Honghui Z."/>
        </authorList>
    </citation>
    <scope>NUCLEOTIDE SEQUENCE [LARGE SCALE GENOMIC DNA]</scope>
    <source>
        <strain evidence="2 3">JGH33</strain>
    </source>
</reference>